<evidence type="ECO:0000256" key="2">
    <source>
        <dbReference type="SAM" id="Phobius"/>
    </source>
</evidence>
<gene>
    <name evidence="3" type="ORF">F2Q69_00050026</name>
</gene>
<keyword evidence="2" id="KW-0472">Membrane</keyword>
<dbReference type="PANTHER" id="PTHR35278:SF4">
    <property type="entry name" value="TRANSMEMBRANE PROTEIN"/>
    <property type="match status" value="1"/>
</dbReference>
<dbReference type="Proteomes" id="UP000712600">
    <property type="component" value="Unassembled WGS sequence"/>
</dbReference>
<accession>A0A8S9PMP0</accession>
<feature type="compositionally biased region" description="Basic residues" evidence="1">
    <location>
        <begin position="172"/>
        <end position="201"/>
    </location>
</feature>
<comment type="caution">
    <text evidence="3">The sequence shown here is derived from an EMBL/GenBank/DDBJ whole genome shotgun (WGS) entry which is preliminary data.</text>
</comment>
<reference evidence="3" key="1">
    <citation type="submission" date="2019-12" db="EMBL/GenBank/DDBJ databases">
        <title>Genome sequencing and annotation of Brassica cretica.</title>
        <authorList>
            <person name="Studholme D.J."/>
            <person name="Sarris P."/>
        </authorList>
    </citation>
    <scope>NUCLEOTIDE SEQUENCE</scope>
    <source>
        <strain evidence="3">PFS-109/04</strain>
        <tissue evidence="3">Leaf</tissue>
    </source>
</reference>
<dbReference type="EMBL" id="QGKX02001347">
    <property type="protein sequence ID" value="KAF3522558.1"/>
    <property type="molecule type" value="Genomic_DNA"/>
</dbReference>
<sequence length="239" mass="27621">MGNTIGTDIGGFIGNVFTAPFKATLGRSCLNVCSGPWDLSCFIEHFCLPDIAKLVLISGLCVISKTFLLLLYFYWTFPFWMKLCLLFVAVLMFITLLFKLGICQCVVKSICKMSCAACAMYWFAIGEMIRCLWHSLTNTKRVYRRKRLRDIEAASYSYPSDDEPSSADSTRPKQRRRRRTRRRSKHNHNRGSNRRLVRLKSRQMSIRVGGKSRRVRSGRKMKSSRVRVKKKILKVNDLV</sequence>
<keyword evidence="2" id="KW-0812">Transmembrane</keyword>
<feature type="transmembrane region" description="Helical" evidence="2">
    <location>
        <begin position="80"/>
        <end position="102"/>
    </location>
</feature>
<keyword evidence="2" id="KW-1133">Transmembrane helix</keyword>
<feature type="region of interest" description="Disordered" evidence="1">
    <location>
        <begin position="156"/>
        <end position="225"/>
    </location>
</feature>
<evidence type="ECO:0000313" key="4">
    <source>
        <dbReference type="Proteomes" id="UP000712600"/>
    </source>
</evidence>
<name>A0A8S9PMP0_BRACR</name>
<protein>
    <submittedName>
        <fullName evidence="3">Uncharacterized protein</fullName>
    </submittedName>
</protein>
<dbReference type="PANTHER" id="PTHR35278">
    <property type="entry name" value="TRANSMEMBRANE PROTEIN-RELATED"/>
    <property type="match status" value="1"/>
</dbReference>
<proteinExistence type="predicted"/>
<dbReference type="AlphaFoldDB" id="A0A8S9PMP0"/>
<feature type="compositionally biased region" description="Basic residues" evidence="1">
    <location>
        <begin position="210"/>
        <end position="225"/>
    </location>
</feature>
<organism evidence="3 4">
    <name type="scientific">Brassica cretica</name>
    <name type="common">Mustard</name>
    <dbReference type="NCBI Taxonomy" id="69181"/>
    <lineage>
        <taxon>Eukaryota</taxon>
        <taxon>Viridiplantae</taxon>
        <taxon>Streptophyta</taxon>
        <taxon>Embryophyta</taxon>
        <taxon>Tracheophyta</taxon>
        <taxon>Spermatophyta</taxon>
        <taxon>Magnoliopsida</taxon>
        <taxon>eudicotyledons</taxon>
        <taxon>Gunneridae</taxon>
        <taxon>Pentapetalae</taxon>
        <taxon>rosids</taxon>
        <taxon>malvids</taxon>
        <taxon>Brassicales</taxon>
        <taxon>Brassicaceae</taxon>
        <taxon>Brassiceae</taxon>
        <taxon>Brassica</taxon>
    </lineage>
</organism>
<evidence type="ECO:0000313" key="3">
    <source>
        <dbReference type="EMBL" id="KAF3522558.1"/>
    </source>
</evidence>
<evidence type="ECO:0000256" key="1">
    <source>
        <dbReference type="SAM" id="MobiDB-lite"/>
    </source>
</evidence>
<feature type="transmembrane region" description="Helical" evidence="2">
    <location>
        <begin position="54"/>
        <end position="74"/>
    </location>
</feature>